<evidence type="ECO:0000256" key="1">
    <source>
        <dbReference type="SAM" id="MobiDB-lite"/>
    </source>
</evidence>
<dbReference type="AlphaFoldDB" id="A0A8S1WMJ5"/>
<evidence type="ECO:0000313" key="3">
    <source>
        <dbReference type="Proteomes" id="UP000689195"/>
    </source>
</evidence>
<comment type="caution">
    <text evidence="2">The sequence shown here is derived from an EMBL/GenBank/DDBJ whole genome shotgun (WGS) entry which is preliminary data.</text>
</comment>
<feature type="region of interest" description="Disordered" evidence="1">
    <location>
        <begin position="1"/>
        <end position="50"/>
    </location>
</feature>
<organism evidence="2 3">
    <name type="scientific">Paramecium pentaurelia</name>
    <dbReference type="NCBI Taxonomy" id="43138"/>
    <lineage>
        <taxon>Eukaryota</taxon>
        <taxon>Sar</taxon>
        <taxon>Alveolata</taxon>
        <taxon>Ciliophora</taxon>
        <taxon>Intramacronucleata</taxon>
        <taxon>Oligohymenophorea</taxon>
        <taxon>Peniculida</taxon>
        <taxon>Parameciidae</taxon>
        <taxon>Paramecium</taxon>
    </lineage>
</organism>
<evidence type="ECO:0000313" key="2">
    <source>
        <dbReference type="EMBL" id="CAD8189429.1"/>
    </source>
</evidence>
<sequence>MSSFKQQLDKKEETNQQSKEKSIQNSKEMPKPSYYPHKLWEPSEFPKPPRTQMCIGMNGCDFEFLVLSDVIKKTIKEEIK</sequence>
<protein>
    <submittedName>
        <fullName evidence="2">Uncharacterized protein</fullName>
    </submittedName>
</protein>
<gene>
    <name evidence="2" type="ORF">PPENT_87.1.T0940021</name>
</gene>
<dbReference type="Proteomes" id="UP000689195">
    <property type="component" value="Unassembled WGS sequence"/>
</dbReference>
<name>A0A8S1WMJ5_9CILI</name>
<accession>A0A8S1WMJ5</accession>
<reference evidence="2" key="1">
    <citation type="submission" date="2021-01" db="EMBL/GenBank/DDBJ databases">
        <authorList>
            <consortium name="Genoscope - CEA"/>
            <person name="William W."/>
        </authorList>
    </citation>
    <scope>NUCLEOTIDE SEQUENCE</scope>
</reference>
<proteinExistence type="predicted"/>
<keyword evidence="3" id="KW-1185">Reference proteome</keyword>
<dbReference type="EMBL" id="CAJJDO010000094">
    <property type="protein sequence ID" value="CAD8189429.1"/>
    <property type="molecule type" value="Genomic_DNA"/>
</dbReference>
<feature type="compositionally biased region" description="Basic and acidic residues" evidence="1">
    <location>
        <begin position="7"/>
        <end position="22"/>
    </location>
</feature>